<reference evidence="1" key="1">
    <citation type="submission" date="2022-10" db="EMBL/GenBank/DDBJ databases">
        <title>Tapping the CABI collections for fungal endophytes: first genome assemblies for Collariella, Neodidymelliopsis, Ascochyta clinopodiicola, Didymella pomorum, Didymosphaeria variabile, Neocosmospora piperis and Neocucurbitaria cava.</title>
        <authorList>
            <person name="Hill R."/>
        </authorList>
    </citation>
    <scope>NUCLEOTIDE SEQUENCE</scope>
    <source>
        <strain evidence="1">IMI 355082</strain>
    </source>
</reference>
<comment type="caution">
    <text evidence="1">The sequence shown here is derived from an EMBL/GenBank/DDBJ whole genome shotgun (WGS) entry which is preliminary data.</text>
</comment>
<evidence type="ECO:0000313" key="2">
    <source>
        <dbReference type="Proteomes" id="UP001140453"/>
    </source>
</evidence>
<proteinExistence type="predicted"/>
<keyword evidence="2" id="KW-1185">Reference proteome</keyword>
<gene>
    <name evidence="1" type="ORF">N0V93_010286</name>
</gene>
<accession>A0A9W8YIB9</accession>
<protein>
    <submittedName>
        <fullName evidence="1">Uncharacterized protein</fullName>
    </submittedName>
</protein>
<dbReference type="EMBL" id="JAPEVB010000008">
    <property type="protein sequence ID" value="KAJ4385225.1"/>
    <property type="molecule type" value="Genomic_DNA"/>
</dbReference>
<organism evidence="1 2">
    <name type="scientific">Gnomoniopsis smithogilvyi</name>
    <dbReference type="NCBI Taxonomy" id="1191159"/>
    <lineage>
        <taxon>Eukaryota</taxon>
        <taxon>Fungi</taxon>
        <taxon>Dikarya</taxon>
        <taxon>Ascomycota</taxon>
        <taxon>Pezizomycotina</taxon>
        <taxon>Sordariomycetes</taxon>
        <taxon>Sordariomycetidae</taxon>
        <taxon>Diaporthales</taxon>
        <taxon>Gnomoniaceae</taxon>
        <taxon>Gnomoniopsis</taxon>
    </lineage>
</organism>
<dbReference type="AlphaFoldDB" id="A0A9W8YIB9"/>
<evidence type="ECO:0000313" key="1">
    <source>
        <dbReference type="EMBL" id="KAJ4385225.1"/>
    </source>
</evidence>
<name>A0A9W8YIB9_9PEZI</name>
<sequence>MEDRITSRVIDHVGNTLDRRLCDFREELDDDLEEEIDNRLEVVKEGLMEYVVEETRGQIAEEFATLEEEFVAKVMDKIRKGEELQYSLPELGH</sequence>
<dbReference type="Proteomes" id="UP001140453">
    <property type="component" value="Unassembled WGS sequence"/>
</dbReference>